<dbReference type="AlphaFoldDB" id="A0A7S4DRP5"/>
<dbReference type="InterPro" id="IPR009080">
    <property type="entry name" value="tRNAsynth_Ia_anticodon-bd"/>
</dbReference>
<dbReference type="Gene3D" id="3.10.20.590">
    <property type="match status" value="1"/>
</dbReference>
<feature type="domain" description="Aminoacyl-tRNA synthetase class Ia" evidence="12">
    <location>
        <begin position="638"/>
        <end position="721"/>
    </location>
</feature>
<dbReference type="PANTHER" id="PTHR43740:SF2">
    <property type="entry name" value="LEUCINE--TRNA LIGASE, MITOCHONDRIAL"/>
    <property type="match status" value="1"/>
</dbReference>
<dbReference type="Pfam" id="PF08264">
    <property type="entry name" value="Anticodon_1"/>
    <property type="match status" value="1"/>
</dbReference>
<sequence>MLRPRARCQRVSVGLLASSLAIIIAWSSSSSASRSSRHMLRARLLRKGFAVRGRAGRFRAFSSQAPPVPAAGVATELKRYDPAEIEPRWQKIWAEEKTFKTPERRDGKEKRYILDMFPYPSGAGLHVGHPEGYTASDVMARYYRMKDYDVLHPMGWDSFGLPAEQHAINTGTHPAVTTLENIANFKRQLSMLGFSYDWDREIATTDIRFVKWTQWIFLQLYKQGLATQSEVSVNWCPALGTVLANEEVINGKSERGDHPVKRLPLRQWVLKITEYADKLIDDLDGLNWPEGTLTAQRTWIGRSEGAEIEFNIQGHDESLSVFTTRPDTLMGVTYVCIAPEHPLAKTLPIDADHLEKVSAYVEETSSKSDVDRTAAAAKEKTGVDTGAKAIHPITGEEIPIWVADYVLGSYGSGAVMAVPAHDERDFAFADKFGLPRKEVVQAPPAKNNNKNNKNNNNNNKADVEDEKAQPSAFTGEGKLVNSGEFDGLKGDKAKAKIIEKLEAEGKGRRKIQYKLRDWIFSRQRYWGEPIPIYFPVNMADPNGDPRKGDEHTIDYQTPIPVPEEELPLQLPEMDNFQPGDDPQGCLARAADWRYFLKDGKWYARETNTMPQWAGSCWYYLRFIDPLNDQQPFSKQADDDWMPVDLYVGGQEHATLHLLYARFWHKVLYEAGLTKTKEPFQKLVHQGMILGTDGEKMSKSRGNVVNPDDVVNEHGADSLRLYEMFMGPLEATKPWQTSQVSGVVRFRDKVYALATRGDLQDTMDEKIEKAMHKCIKKVTEDVESMSFNTAISAMMVFTNTLQDAAKEGMVPRKAVETLALLVSPFAPHLGEECWKMLGHEDSLAFHPWPEYDEALCVESTVTIGVQVNGKLRGQLEIEKDAPEDKAKEAAMAIPGVEQFAGGKEMKKFIYRPGKIINIVVAK</sequence>
<reference evidence="15" key="1">
    <citation type="submission" date="2021-01" db="EMBL/GenBank/DDBJ databases">
        <authorList>
            <person name="Corre E."/>
            <person name="Pelletier E."/>
            <person name="Niang G."/>
            <person name="Scheremetjew M."/>
            <person name="Finn R."/>
            <person name="Kale V."/>
            <person name="Holt S."/>
            <person name="Cochrane G."/>
            <person name="Meng A."/>
            <person name="Brown T."/>
            <person name="Cohen L."/>
        </authorList>
    </citation>
    <scope>NUCLEOTIDE SEQUENCE</scope>
    <source>
        <strain evidence="15">CCCM811</strain>
    </source>
</reference>
<evidence type="ECO:0000256" key="9">
    <source>
        <dbReference type="ARBA" id="ARBA00047469"/>
    </source>
</evidence>
<feature type="region of interest" description="Disordered" evidence="11">
    <location>
        <begin position="441"/>
        <end position="478"/>
    </location>
</feature>
<dbReference type="GO" id="GO:0005524">
    <property type="term" value="F:ATP binding"/>
    <property type="evidence" value="ECO:0007669"/>
    <property type="project" value="UniProtKB-KW"/>
</dbReference>
<evidence type="ECO:0000256" key="4">
    <source>
        <dbReference type="ARBA" id="ARBA00022741"/>
    </source>
</evidence>
<comment type="similarity">
    <text evidence="1 10">Belongs to the class-I aminoacyl-tRNA synthetase family.</text>
</comment>
<proteinExistence type="inferred from homology"/>
<dbReference type="InterPro" id="IPR014729">
    <property type="entry name" value="Rossmann-like_a/b/a_fold"/>
</dbReference>
<dbReference type="SUPFAM" id="SSF47323">
    <property type="entry name" value="Anticodon-binding domain of a subclass of class I aminoacyl-tRNA synthetases"/>
    <property type="match status" value="1"/>
</dbReference>
<comment type="catalytic activity">
    <reaction evidence="9">
        <text>tRNA(Leu) + L-leucine + ATP = L-leucyl-tRNA(Leu) + AMP + diphosphate</text>
        <dbReference type="Rhea" id="RHEA:11688"/>
        <dbReference type="Rhea" id="RHEA-COMP:9613"/>
        <dbReference type="Rhea" id="RHEA-COMP:9622"/>
        <dbReference type="ChEBI" id="CHEBI:30616"/>
        <dbReference type="ChEBI" id="CHEBI:33019"/>
        <dbReference type="ChEBI" id="CHEBI:57427"/>
        <dbReference type="ChEBI" id="CHEBI:78442"/>
        <dbReference type="ChEBI" id="CHEBI:78494"/>
        <dbReference type="ChEBI" id="CHEBI:456215"/>
        <dbReference type="EC" id="6.1.1.4"/>
    </reaction>
</comment>
<keyword evidence="5 10" id="KW-0067">ATP-binding</keyword>
<dbReference type="GO" id="GO:0002161">
    <property type="term" value="F:aminoacyl-tRNA deacylase activity"/>
    <property type="evidence" value="ECO:0007669"/>
    <property type="project" value="InterPro"/>
</dbReference>
<evidence type="ECO:0000256" key="11">
    <source>
        <dbReference type="SAM" id="MobiDB-lite"/>
    </source>
</evidence>
<dbReference type="InterPro" id="IPR002300">
    <property type="entry name" value="aa-tRNA-synth_Ia"/>
</dbReference>
<dbReference type="FunFam" id="3.40.50.620:FF:000056">
    <property type="entry name" value="Leucine--tRNA ligase"/>
    <property type="match status" value="1"/>
</dbReference>
<dbReference type="FunFam" id="3.40.50.620:FF:000077">
    <property type="entry name" value="Leucine--tRNA ligase"/>
    <property type="match status" value="1"/>
</dbReference>
<dbReference type="Gene3D" id="3.40.50.620">
    <property type="entry name" value="HUPs"/>
    <property type="match status" value="2"/>
</dbReference>
<gene>
    <name evidence="15" type="ORF">LGLO00237_LOCUS17319</name>
</gene>
<dbReference type="GO" id="GO:0004823">
    <property type="term" value="F:leucine-tRNA ligase activity"/>
    <property type="evidence" value="ECO:0007669"/>
    <property type="project" value="UniProtKB-EC"/>
</dbReference>
<evidence type="ECO:0000256" key="6">
    <source>
        <dbReference type="ARBA" id="ARBA00022917"/>
    </source>
</evidence>
<evidence type="ECO:0000256" key="5">
    <source>
        <dbReference type="ARBA" id="ARBA00022840"/>
    </source>
</evidence>
<dbReference type="GO" id="GO:0005739">
    <property type="term" value="C:mitochondrion"/>
    <property type="evidence" value="ECO:0007669"/>
    <property type="project" value="UniProtKB-ARBA"/>
</dbReference>
<dbReference type="GO" id="GO:0032543">
    <property type="term" value="P:mitochondrial translation"/>
    <property type="evidence" value="ECO:0007669"/>
    <property type="project" value="TreeGrafter"/>
</dbReference>
<feature type="compositionally biased region" description="Low complexity" evidence="11">
    <location>
        <begin position="446"/>
        <end position="460"/>
    </location>
</feature>
<dbReference type="InterPro" id="IPR001412">
    <property type="entry name" value="aa-tRNA-synth_I_CS"/>
</dbReference>
<dbReference type="InterPro" id="IPR009008">
    <property type="entry name" value="Val/Leu/Ile-tRNA-synth_edit"/>
</dbReference>
<dbReference type="Pfam" id="PF00133">
    <property type="entry name" value="tRNA-synt_1"/>
    <property type="match status" value="2"/>
</dbReference>
<keyword evidence="7 10" id="KW-0030">Aminoacyl-tRNA synthetase</keyword>
<evidence type="ECO:0000256" key="3">
    <source>
        <dbReference type="ARBA" id="ARBA00022598"/>
    </source>
</evidence>
<dbReference type="HAMAP" id="MF_00049_B">
    <property type="entry name" value="Leu_tRNA_synth_B"/>
    <property type="match status" value="1"/>
</dbReference>
<feature type="domain" description="Aminoacyl-tRNA synthetase class Ia" evidence="12">
    <location>
        <begin position="89"/>
        <end position="288"/>
    </location>
</feature>
<evidence type="ECO:0000256" key="8">
    <source>
        <dbReference type="ARBA" id="ARBA00030520"/>
    </source>
</evidence>
<dbReference type="Gene3D" id="1.10.730.10">
    <property type="entry name" value="Isoleucyl-tRNA Synthetase, Domain 1"/>
    <property type="match status" value="1"/>
</dbReference>
<dbReference type="PANTHER" id="PTHR43740">
    <property type="entry name" value="LEUCYL-TRNA SYNTHETASE"/>
    <property type="match status" value="1"/>
</dbReference>
<evidence type="ECO:0000259" key="13">
    <source>
        <dbReference type="Pfam" id="PF08264"/>
    </source>
</evidence>
<dbReference type="GO" id="GO:0006429">
    <property type="term" value="P:leucyl-tRNA aminoacylation"/>
    <property type="evidence" value="ECO:0007669"/>
    <property type="project" value="InterPro"/>
</dbReference>
<name>A0A7S4DRP5_9EUKA</name>
<feature type="domain" description="Methionyl/Valyl/Leucyl/Isoleucyl-tRNA synthetase anticodon-binding" evidence="13">
    <location>
        <begin position="763"/>
        <end position="884"/>
    </location>
</feature>
<evidence type="ECO:0000256" key="7">
    <source>
        <dbReference type="ARBA" id="ARBA00023146"/>
    </source>
</evidence>
<accession>A0A7S4DRP5</accession>
<evidence type="ECO:0000259" key="14">
    <source>
        <dbReference type="Pfam" id="PF13603"/>
    </source>
</evidence>
<dbReference type="InterPro" id="IPR013155">
    <property type="entry name" value="M/V/L/I-tRNA-synth_anticd-bd"/>
</dbReference>
<protein>
    <recommendedName>
        <fullName evidence="2">leucine--tRNA ligase</fullName>
        <ecNumber evidence="2">6.1.1.4</ecNumber>
    </recommendedName>
    <alternativeName>
        <fullName evidence="8">Leucyl-tRNA synthetase</fullName>
    </alternativeName>
</protein>
<dbReference type="CDD" id="cd07958">
    <property type="entry name" value="Anticodon_Ia_Leu_BEm"/>
    <property type="match status" value="1"/>
</dbReference>
<dbReference type="InterPro" id="IPR002302">
    <property type="entry name" value="Leu-tRNA-ligase"/>
</dbReference>
<keyword evidence="4 10" id="KW-0547">Nucleotide-binding</keyword>
<dbReference type="Pfam" id="PF13603">
    <property type="entry name" value="tRNA-synt_1_2"/>
    <property type="match status" value="1"/>
</dbReference>
<dbReference type="FunFam" id="1.10.730.10:FF:000011">
    <property type="entry name" value="Leucine--tRNA ligase chloroplastic/mitochondrial"/>
    <property type="match status" value="1"/>
</dbReference>
<dbReference type="PRINTS" id="PR00985">
    <property type="entry name" value="TRNASYNTHLEU"/>
</dbReference>
<evidence type="ECO:0000256" key="1">
    <source>
        <dbReference type="ARBA" id="ARBA00005594"/>
    </source>
</evidence>
<evidence type="ECO:0000256" key="10">
    <source>
        <dbReference type="RuleBase" id="RU363035"/>
    </source>
</evidence>
<evidence type="ECO:0000256" key="2">
    <source>
        <dbReference type="ARBA" id="ARBA00013164"/>
    </source>
</evidence>
<dbReference type="PROSITE" id="PS00178">
    <property type="entry name" value="AA_TRNA_LIGASE_I"/>
    <property type="match status" value="1"/>
</dbReference>
<keyword evidence="3 10" id="KW-0436">Ligase</keyword>
<evidence type="ECO:0000313" key="15">
    <source>
        <dbReference type="EMBL" id="CAE0665714.1"/>
    </source>
</evidence>
<dbReference type="EC" id="6.1.1.4" evidence="2"/>
<organism evidence="15">
    <name type="scientific">Lotharella globosa</name>
    <dbReference type="NCBI Taxonomy" id="91324"/>
    <lineage>
        <taxon>Eukaryota</taxon>
        <taxon>Sar</taxon>
        <taxon>Rhizaria</taxon>
        <taxon>Cercozoa</taxon>
        <taxon>Chlorarachniophyceae</taxon>
        <taxon>Lotharella</taxon>
    </lineage>
</organism>
<evidence type="ECO:0000259" key="12">
    <source>
        <dbReference type="Pfam" id="PF00133"/>
    </source>
</evidence>
<feature type="domain" description="Leucyl-tRNA synthetase editing" evidence="14">
    <location>
        <begin position="297"/>
        <end position="502"/>
    </location>
</feature>
<dbReference type="CDD" id="cd00812">
    <property type="entry name" value="LeuRS_core"/>
    <property type="match status" value="1"/>
</dbReference>
<keyword evidence="6 10" id="KW-0648">Protein biosynthesis</keyword>
<dbReference type="NCBIfam" id="TIGR00396">
    <property type="entry name" value="leuS_bact"/>
    <property type="match status" value="1"/>
</dbReference>
<dbReference type="SUPFAM" id="SSF50677">
    <property type="entry name" value="ValRS/IleRS/LeuRS editing domain"/>
    <property type="match status" value="1"/>
</dbReference>
<dbReference type="SUPFAM" id="SSF52374">
    <property type="entry name" value="Nucleotidylyl transferase"/>
    <property type="match status" value="1"/>
</dbReference>
<dbReference type="EMBL" id="HBIV01024107">
    <property type="protein sequence ID" value="CAE0665714.1"/>
    <property type="molecule type" value="Transcribed_RNA"/>
</dbReference>
<dbReference type="InterPro" id="IPR025709">
    <property type="entry name" value="Leu_tRNA-synth_edit"/>
</dbReference>